<dbReference type="RefSeq" id="WP_135945358.1">
    <property type="nucleotide sequence ID" value="NZ_BMEI01000003.1"/>
</dbReference>
<dbReference type="NCBIfam" id="TIGR01730">
    <property type="entry name" value="RND_mfp"/>
    <property type="match status" value="1"/>
</dbReference>
<dbReference type="Gene3D" id="2.40.50.100">
    <property type="match status" value="1"/>
</dbReference>
<feature type="domain" description="Multidrug resistance protein MdtA-like barrel-sandwich hybrid" evidence="4">
    <location>
        <begin position="80"/>
        <end position="220"/>
    </location>
</feature>
<sequence>MSESTQETSRGWIGWVQIGGILAVILVAIVITMVLSGGGDEQSAEPPADARVPVEVVRPDVAPHRITVTATGTVEAKALVSITPQVGGQVREVSDAVREGGRFAAGEVLFRIDPRDYEVAVQRAQANLADARSALAEIEAEADIAQEEWRATFPGRDITALAAREPQLEAARSRVMSAEADLNQARIDLDRTTLSFSFDGRVVASQIETGQVVSPGQAYGQVYSIGELEVVVPVPPEDAARLGEAEGRPVQIRLEGHDRPIAGEVLREGAQLDARSRLINLFVAPEEPDALRPGLFADVVIDGPELSRVLALRGTALSGLDQVHVVRGDEIESLRVEVLDRRDRTVFVEPFDYGEGVIVTPLPEGAIGRQARILTDTDEPAAARESGDE</sequence>
<dbReference type="InterPro" id="IPR006143">
    <property type="entry name" value="RND_pump_MFP"/>
</dbReference>
<dbReference type="GO" id="GO:0015562">
    <property type="term" value="F:efflux transmembrane transporter activity"/>
    <property type="evidence" value="ECO:0007669"/>
    <property type="project" value="TreeGrafter"/>
</dbReference>
<evidence type="ECO:0000256" key="3">
    <source>
        <dbReference type="SAM" id="Phobius"/>
    </source>
</evidence>
<reference evidence="5 6" key="1">
    <citation type="journal article" date="2013" name="Int. J. Syst. Evol. Microbiol.">
        <title>Marinicauda pacifica gen. nov., sp. nov., a prosthecate alphaproteobacterium of the family Hyphomonadaceae isolated from deep seawater.</title>
        <authorList>
            <person name="Zhang X.Y."/>
            <person name="Li G.W."/>
            <person name="Wang C.S."/>
            <person name="Zhang Y.J."/>
            <person name="Xu X.W."/>
            <person name="Li H."/>
            <person name="Liu A."/>
            <person name="Liu C."/>
            <person name="Xie B.B."/>
            <person name="Qin Q.L."/>
            <person name="Xu Z."/>
            <person name="Chen X.L."/>
            <person name="Zhou B.C."/>
            <person name="Zhang Y.Z."/>
        </authorList>
    </citation>
    <scope>NUCLEOTIDE SEQUENCE [LARGE SCALE GENOMIC DNA]</scope>
    <source>
        <strain evidence="5 6">P-1 km-3</strain>
    </source>
</reference>
<evidence type="ECO:0000259" key="4">
    <source>
        <dbReference type="Pfam" id="PF25917"/>
    </source>
</evidence>
<dbReference type="InterPro" id="IPR058625">
    <property type="entry name" value="MdtA-like_BSH"/>
</dbReference>
<dbReference type="GO" id="GO:1990281">
    <property type="term" value="C:efflux pump complex"/>
    <property type="evidence" value="ECO:0007669"/>
    <property type="project" value="TreeGrafter"/>
</dbReference>
<feature type="coiled-coil region" evidence="2">
    <location>
        <begin position="121"/>
        <end position="188"/>
    </location>
</feature>
<protein>
    <submittedName>
        <fullName evidence="5">Efflux RND transporter periplasmic adaptor subunit</fullName>
    </submittedName>
</protein>
<gene>
    <name evidence="5" type="ORF">E5162_11240</name>
</gene>
<name>A0A4S2H8Q5_9PROT</name>
<feature type="transmembrane region" description="Helical" evidence="3">
    <location>
        <begin position="12"/>
        <end position="35"/>
    </location>
</feature>
<dbReference type="Gene3D" id="2.40.30.170">
    <property type="match status" value="1"/>
</dbReference>
<dbReference type="AlphaFoldDB" id="A0A4S2H8Q5"/>
<organism evidence="5 6">
    <name type="scientific">Marinicauda pacifica</name>
    <dbReference type="NCBI Taxonomy" id="1133559"/>
    <lineage>
        <taxon>Bacteria</taxon>
        <taxon>Pseudomonadati</taxon>
        <taxon>Pseudomonadota</taxon>
        <taxon>Alphaproteobacteria</taxon>
        <taxon>Maricaulales</taxon>
        <taxon>Maricaulaceae</taxon>
        <taxon>Marinicauda</taxon>
    </lineage>
</organism>
<keyword evidence="6" id="KW-1185">Reference proteome</keyword>
<evidence type="ECO:0000256" key="2">
    <source>
        <dbReference type="SAM" id="Coils"/>
    </source>
</evidence>
<keyword evidence="3" id="KW-1133">Transmembrane helix</keyword>
<accession>A0A4S2H8Q5</accession>
<dbReference type="PANTHER" id="PTHR30469">
    <property type="entry name" value="MULTIDRUG RESISTANCE PROTEIN MDTA"/>
    <property type="match status" value="1"/>
</dbReference>
<dbReference type="Pfam" id="PF25917">
    <property type="entry name" value="BSH_RND"/>
    <property type="match status" value="1"/>
</dbReference>
<evidence type="ECO:0000256" key="1">
    <source>
        <dbReference type="ARBA" id="ARBA00009477"/>
    </source>
</evidence>
<keyword evidence="3" id="KW-0812">Transmembrane</keyword>
<dbReference type="Proteomes" id="UP000305451">
    <property type="component" value="Unassembled WGS sequence"/>
</dbReference>
<dbReference type="SUPFAM" id="SSF111369">
    <property type="entry name" value="HlyD-like secretion proteins"/>
    <property type="match status" value="1"/>
</dbReference>
<comment type="caution">
    <text evidence="5">The sequence shown here is derived from an EMBL/GenBank/DDBJ whole genome shotgun (WGS) entry which is preliminary data.</text>
</comment>
<keyword evidence="2" id="KW-0175">Coiled coil</keyword>
<proteinExistence type="inferred from homology"/>
<dbReference type="Gene3D" id="1.10.287.470">
    <property type="entry name" value="Helix hairpin bin"/>
    <property type="match status" value="1"/>
</dbReference>
<dbReference type="OrthoDB" id="7626141at2"/>
<dbReference type="EMBL" id="SRXV01000003">
    <property type="protein sequence ID" value="TGY92224.1"/>
    <property type="molecule type" value="Genomic_DNA"/>
</dbReference>
<keyword evidence="3" id="KW-0472">Membrane</keyword>
<comment type="similarity">
    <text evidence="1">Belongs to the membrane fusion protein (MFP) (TC 8.A.1) family.</text>
</comment>
<evidence type="ECO:0000313" key="5">
    <source>
        <dbReference type="EMBL" id="TGY92224.1"/>
    </source>
</evidence>
<evidence type="ECO:0000313" key="6">
    <source>
        <dbReference type="Proteomes" id="UP000305451"/>
    </source>
</evidence>
<dbReference type="PANTHER" id="PTHR30469:SF15">
    <property type="entry name" value="HLYD FAMILY OF SECRETION PROTEINS"/>
    <property type="match status" value="1"/>
</dbReference>